<sequence length="797" mass="91183">MAELDRRWGFLAPWCAVLKGLLHYEYPKRDEEVWDVQKRRLQVRFPTRYDDTEPGEDFYWDGDDELEFSDKLQNIREALALVSAVAHVDQSAWRYLLDKYCEVDFRQESEDIPARFLVFMDIEAKEDLAYEGTFDLDPVQLCDTHQRKHPTDAYVAALQKISALDKRLKSDKPGVDILIPVRLYFPGMDIVSVDGPQKMFSDIQLAEKMIRRKWAKYEQGSKSRPVRPGHLRCTFVLEPMIASFNDCWITPKMAEMVDHHVRANVWFSQMSLWVKLDPDLKTDVRTLRITFAKMMAAVFDSTCRSPELANTTYHTKIDPSSLVSKRLQLGSVHLECSCWLQPKDVEAMCSAIAVSRTTSKLSLRLQMREDQDSVKWWKWLAYGLFSKQARARSSIESLAFISIRSMSTEDVEAFAAVLSSEHPEEELCGCPRGQIEEGDATLVSHAPIRWCFDEQDESPVLSFPSPIRFVRTFSDDGESEWVDVLVPALGRCQVQRDDLISDDIDANDGPTALTSLAIQFADFDNPDFDSLPIFLAAVGSSLKFLTLGAACMELDDILRCCPNLQELSICDELVEARFNFVEYRAVNEPLPSLNCNWNDIAELSRDLSNTLSPLSKCVRRIRIRLTRLVSGFSGSTTFYQTRIETDLKALLNMLEMSRSLEFISVVVPAQYEAFAKDFQKYHLQPIDRPHTLVLKKKIAFLSVFDRQVGGSKKARAGSSKSPPAFGQDVLENIFKLASPPVLRRVQFELSDDKSWEHFGHLNEKLKSFHRNRYACTSRQLLSSTNESSCSIEMRNFR</sequence>
<evidence type="ECO:0000313" key="2">
    <source>
        <dbReference type="Proteomes" id="UP000435112"/>
    </source>
</evidence>
<dbReference type="EMBL" id="QXFU01000819">
    <property type="protein sequence ID" value="KAE9019515.1"/>
    <property type="molecule type" value="Genomic_DNA"/>
</dbReference>
<organism evidence="1 2">
    <name type="scientific">Phytophthora rubi</name>
    <dbReference type="NCBI Taxonomy" id="129364"/>
    <lineage>
        <taxon>Eukaryota</taxon>
        <taxon>Sar</taxon>
        <taxon>Stramenopiles</taxon>
        <taxon>Oomycota</taxon>
        <taxon>Peronosporomycetes</taxon>
        <taxon>Peronosporales</taxon>
        <taxon>Peronosporaceae</taxon>
        <taxon>Phytophthora</taxon>
    </lineage>
</organism>
<dbReference type="AlphaFoldDB" id="A0A6A3LMV5"/>
<protein>
    <submittedName>
        <fullName evidence="1">Uncharacterized protein</fullName>
    </submittedName>
</protein>
<name>A0A6A3LMV5_9STRA</name>
<accession>A0A6A3LMV5</accession>
<evidence type="ECO:0000313" key="1">
    <source>
        <dbReference type="EMBL" id="KAE9019515.1"/>
    </source>
</evidence>
<comment type="caution">
    <text evidence="1">The sequence shown here is derived from an EMBL/GenBank/DDBJ whole genome shotgun (WGS) entry which is preliminary data.</text>
</comment>
<reference evidence="1 2" key="1">
    <citation type="submission" date="2018-09" db="EMBL/GenBank/DDBJ databases">
        <title>Genomic investigation of the strawberry pathogen Phytophthora fragariae indicates pathogenicity is determined by transcriptional variation in three key races.</title>
        <authorList>
            <person name="Adams T.M."/>
            <person name="Armitage A.D."/>
            <person name="Sobczyk M.K."/>
            <person name="Bates H.J."/>
            <person name="Dunwell J.M."/>
            <person name="Nellist C.F."/>
            <person name="Harrison R.J."/>
        </authorList>
    </citation>
    <scope>NUCLEOTIDE SEQUENCE [LARGE SCALE GENOMIC DNA]</scope>
    <source>
        <strain evidence="1 2">SCRP324</strain>
    </source>
</reference>
<proteinExistence type="predicted"/>
<gene>
    <name evidence="1" type="ORF">PR002_g12789</name>
</gene>
<dbReference type="OrthoDB" id="129399at2759"/>
<dbReference type="Proteomes" id="UP000435112">
    <property type="component" value="Unassembled WGS sequence"/>
</dbReference>